<sequence length="296" mass="33181">MKLITNGDAAAELLRRCSFAASHRVIPWRESWIDGPRPLRWWEAEEAEARAAWFEREFGVPMARYIAQCREQHAELVQGAAAGEELMLWFEYDLFDQSMLAALLYRLWSLNRPAEKTAPLKLSWVIAETVEGVPDFRGLGQLTPEQLTGLWPQRKPVSEKELAAGARAWAAYADGSASAIEAWLREDGSVLPVMAAALRFELERLPAFAADGLGVVERETLRALAAEQAMTPDKLFGKVSAALPMLGMGDLSYWSVLNRMAEGDHPQLVIDGEEPLPGFDSVHPIDWRKWRIRRAA</sequence>
<comment type="caution">
    <text evidence="1">The sequence shown here is derived from an EMBL/GenBank/DDBJ whole genome shotgun (WGS) entry which is preliminary data.</text>
</comment>
<evidence type="ECO:0000313" key="1">
    <source>
        <dbReference type="EMBL" id="RAP75215.1"/>
    </source>
</evidence>
<keyword evidence="2" id="KW-1185">Reference proteome</keyword>
<evidence type="ECO:0008006" key="3">
    <source>
        <dbReference type="Google" id="ProtNLM"/>
    </source>
</evidence>
<evidence type="ECO:0000313" key="2">
    <source>
        <dbReference type="Proteomes" id="UP000249260"/>
    </source>
</evidence>
<reference evidence="1 2" key="1">
    <citation type="submission" date="2018-06" db="EMBL/GenBank/DDBJ databases">
        <title>Paenibacillus montanisoli sp. nov., isolated from mountain area soil.</title>
        <authorList>
            <person name="Wu M."/>
        </authorList>
    </citation>
    <scope>NUCLEOTIDE SEQUENCE [LARGE SCALE GENOMIC DNA]</scope>
    <source>
        <strain evidence="1 2">RA17</strain>
    </source>
</reference>
<protein>
    <recommendedName>
        <fullName evidence="3">DUF1835 domain-containing protein</fullName>
    </recommendedName>
</protein>
<proteinExistence type="predicted"/>
<dbReference type="OrthoDB" id="127805at2"/>
<accession>A0A328U2V1</accession>
<gene>
    <name evidence="1" type="ORF">DL346_17725</name>
</gene>
<dbReference type="Proteomes" id="UP000249260">
    <property type="component" value="Unassembled WGS sequence"/>
</dbReference>
<name>A0A328U2V1_9BACL</name>
<organism evidence="1 2">
    <name type="scientific">Paenibacillus montanisoli</name>
    <dbReference type="NCBI Taxonomy" id="2081970"/>
    <lineage>
        <taxon>Bacteria</taxon>
        <taxon>Bacillati</taxon>
        <taxon>Bacillota</taxon>
        <taxon>Bacilli</taxon>
        <taxon>Bacillales</taxon>
        <taxon>Paenibacillaceae</taxon>
        <taxon>Paenibacillus</taxon>
    </lineage>
</organism>
<dbReference type="AlphaFoldDB" id="A0A328U2V1"/>
<dbReference type="EMBL" id="QLUW01000003">
    <property type="protein sequence ID" value="RAP75215.1"/>
    <property type="molecule type" value="Genomic_DNA"/>
</dbReference>
<dbReference type="RefSeq" id="WP_112883479.1">
    <property type="nucleotide sequence ID" value="NZ_QLUW01000003.1"/>
</dbReference>